<dbReference type="EC" id="2.7.7.41" evidence="6"/>
<evidence type="ECO:0000256" key="2">
    <source>
        <dbReference type="ARBA" id="ARBA00004651"/>
    </source>
</evidence>
<evidence type="ECO:0000256" key="6">
    <source>
        <dbReference type="ARBA" id="ARBA00012487"/>
    </source>
</evidence>
<dbReference type="GO" id="GO:0004605">
    <property type="term" value="F:phosphatidate cytidylyltransferase activity"/>
    <property type="evidence" value="ECO:0007669"/>
    <property type="project" value="UniProtKB-EC"/>
</dbReference>
<feature type="transmembrane region" description="Helical" evidence="24">
    <location>
        <begin position="210"/>
        <end position="233"/>
    </location>
</feature>
<dbReference type="RefSeq" id="WP_068710901.1">
    <property type="nucleotide sequence ID" value="NZ_LSZP01000005.1"/>
</dbReference>
<evidence type="ECO:0000256" key="10">
    <source>
        <dbReference type="ARBA" id="ARBA00022679"/>
    </source>
</evidence>
<evidence type="ECO:0000256" key="12">
    <source>
        <dbReference type="ARBA" id="ARBA00022695"/>
    </source>
</evidence>
<evidence type="ECO:0000256" key="23">
    <source>
        <dbReference type="ARBA" id="ARBA00033406"/>
    </source>
</evidence>
<dbReference type="AlphaFoldDB" id="A0A139SSV2"/>
<evidence type="ECO:0000256" key="24">
    <source>
        <dbReference type="SAM" id="Phobius"/>
    </source>
</evidence>
<comment type="subcellular location">
    <subcellularLocation>
        <location evidence="2">Cell membrane</location>
        <topology evidence="2">Multi-pass membrane protein</topology>
    </subcellularLocation>
</comment>
<name>A0A139SSV2_9BACT</name>
<evidence type="ECO:0000256" key="9">
    <source>
        <dbReference type="ARBA" id="ARBA00022516"/>
    </source>
</evidence>
<reference evidence="25 26" key="1">
    <citation type="submission" date="2016-02" db="EMBL/GenBank/DDBJ databases">
        <authorList>
            <person name="Wen L."/>
            <person name="He K."/>
            <person name="Yang H."/>
        </authorList>
    </citation>
    <scope>NUCLEOTIDE SEQUENCE [LARGE SCALE GENOMIC DNA]</scope>
    <source>
        <strain evidence="25 26">CV41</strain>
    </source>
</reference>
<feature type="transmembrane region" description="Helical" evidence="24">
    <location>
        <begin position="27"/>
        <end position="47"/>
    </location>
</feature>
<feature type="transmembrane region" description="Helical" evidence="24">
    <location>
        <begin position="141"/>
        <end position="164"/>
    </location>
</feature>
<dbReference type="GO" id="GO:0005886">
    <property type="term" value="C:plasma membrane"/>
    <property type="evidence" value="ECO:0007669"/>
    <property type="project" value="UniProtKB-SubCell"/>
</dbReference>
<dbReference type="STRING" id="1548208.AXK12_01545"/>
<keyword evidence="13 24" id="KW-1133">Transmembrane helix</keyword>
<evidence type="ECO:0000256" key="11">
    <source>
        <dbReference type="ARBA" id="ARBA00022692"/>
    </source>
</evidence>
<evidence type="ECO:0000256" key="20">
    <source>
        <dbReference type="ARBA" id="ARBA00032253"/>
    </source>
</evidence>
<evidence type="ECO:0000256" key="16">
    <source>
        <dbReference type="ARBA" id="ARBA00023209"/>
    </source>
</evidence>
<dbReference type="EMBL" id="LSZP01000005">
    <property type="protein sequence ID" value="KXU37649.1"/>
    <property type="molecule type" value="Genomic_DNA"/>
</dbReference>
<sequence>MTKRILSTVLLWLIVGAVLWQFRTTGAVLLVSAISALTLLEFYRLLAGAGLAPFARLGAILGGLITLAPWLAQRFGLHAEHLLALAVVLFSIRILRERGADLRVEALASTLFGLLYVAFMLHYLVRILVIAPDLPARGLVLGLWFVAVAKFCDVGALLTGLAIGRHKMTPNISPKKTWEGAAGGIFTSMALGALIAWLGREVLPPNFTPLAAAALAAPIAATGILSDLVESIIKRRAALKDSGGLIPGIGGMFDLSDSLLLPAPVAYLLFTYLF</sequence>
<dbReference type="Pfam" id="PF01148">
    <property type="entry name" value="CTP_transf_1"/>
    <property type="match status" value="1"/>
</dbReference>
<keyword evidence="14" id="KW-0443">Lipid metabolism</keyword>
<dbReference type="Proteomes" id="UP000071392">
    <property type="component" value="Unassembled WGS sequence"/>
</dbReference>
<evidence type="ECO:0000256" key="19">
    <source>
        <dbReference type="ARBA" id="ARBA00031825"/>
    </source>
</evidence>
<evidence type="ECO:0000256" key="7">
    <source>
        <dbReference type="ARBA" id="ARBA00019373"/>
    </source>
</evidence>
<evidence type="ECO:0000313" key="26">
    <source>
        <dbReference type="Proteomes" id="UP000071392"/>
    </source>
</evidence>
<evidence type="ECO:0000256" key="18">
    <source>
        <dbReference type="ARBA" id="ARBA00029893"/>
    </source>
</evidence>
<organism evidence="25 26">
    <name type="scientific">Cephaloticoccus capnophilus</name>
    <dbReference type="NCBI Taxonomy" id="1548208"/>
    <lineage>
        <taxon>Bacteria</taxon>
        <taxon>Pseudomonadati</taxon>
        <taxon>Verrucomicrobiota</taxon>
        <taxon>Opitutia</taxon>
        <taxon>Opitutales</taxon>
        <taxon>Opitutaceae</taxon>
        <taxon>Cephaloticoccus</taxon>
    </lineage>
</organism>
<evidence type="ECO:0000256" key="14">
    <source>
        <dbReference type="ARBA" id="ARBA00023098"/>
    </source>
</evidence>
<evidence type="ECO:0000256" key="8">
    <source>
        <dbReference type="ARBA" id="ARBA00022475"/>
    </source>
</evidence>
<evidence type="ECO:0000313" key="25">
    <source>
        <dbReference type="EMBL" id="KXU37649.1"/>
    </source>
</evidence>
<keyword evidence="10 25" id="KW-0808">Transferase</keyword>
<evidence type="ECO:0000256" key="13">
    <source>
        <dbReference type="ARBA" id="ARBA00022989"/>
    </source>
</evidence>
<evidence type="ECO:0000256" key="15">
    <source>
        <dbReference type="ARBA" id="ARBA00023136"/>
    </source>
</evidence>
<accession>A0A139SSV2</accession>
<comment type="similarity">
    <text evidence="5">Belongs to the CDS family.</text>
</comment>
<feature type="transmembrane region" description="Helical" evidence="24">
    <location>
        <begin position="176"/>
        <end position="198"/>
    </location>
</feature>
<evidence type="ECO:0000256" key="21">
    <source>
        <dbReference type="ARBA" id="ARBA00032396"/>
    </source>
</evidence>
<evidence type="ECO:0000256" key="4">
    <source>
        <dbReference type="ARBA" id="ARBA00005189"/>
    </source>
</evidence>
<evidence type="ECO:0000256" key="3">
    <source>
        <dbReference type="ARBA" id="ARBA00005119"/>
    </source>
</evidence>
<keyword evidence="17" id="KW-1208">Phospholipid metabolism</keyword>
<comment type="catalytic activity">
    <reaction evidence="1">
        <text>a 1,2-diacyl-sn-glycero-3-phosphate + CTP + H(+) = a CDP-1,2-diacyl-sn-glycerol + diphosphate</text>
        <dbReference type="Rhea" id="RHEA:16229"/>
        <dbReference type="ChEBI" id="CHEBI:15378"/>
        <dbReference type="ChEBI" id="CHEBI:33019"/>
        <dbReference type="ChEBI" id="CHEBI:37563"/>
        <dbReference type="ChEBI" id="CHEBI:58332"/>
        <dbReference type="ChEBI" id="CHEBI:58608"/>
        <dbReference type="EC" id="2.7.7.41"/>
    </reaction>
</comment>
<keyword evidence="12 25" id="KW-0548">Nucleotidyltransferase</keyword>
<keyword evidence="26" id="KW-1185">Reference proteome</keyword>
<evidence type="ECO:0000256" key="5">
    <source>
        <dbReference type="ARBA" id="ARBA00010185"/>
    </source>
</evidence>
<dbReference type="PANTHER" id="PTHR46382">
    <property type="entry name" value="PHOSPHATIDATE CYTIDYLYLTRANSFERASE"/>
    <property type="match status" value="1"/>
</dbReference>
<feature type="transmembrane region" description="Helical" evidence="24">
    <location>
        <begin position="78"/>
        <end position="95"/>
    </location>
</feature>
<dbReference type="PANTHER" id="PTHR46382:SF1">
    <property type="entry name" value="PHOSPHATIDATE CYTIDYLYLTRANSFERASE"/>
    <property type="match status" value="1"/>
</dbReference>
<feature type="transmembrane region" description="Helical" evidence="24">
    <location>
        <begin position="54"/>
        <end position="72"/>
    </location>
</feature>
<evidence type="ECO:0000256" key="17">
    <source>
        <dbReference type="ARBA" id="ARBA00023264"/>
    </source>
</evidence>
<comment type="caution">
    <text evidence="25">The sequence shown here is derived from an EMBL/GenBank/DDBJ whole genome shotgun (WGS) entry which is preliminary data.</text>
</comment>
<keyword evidence="16" id="KW-0594">Phospholipid biosynthesis</keyword>
<protein>
    <recommendedName>
        <fullName evidence="7">Phosphatidate cytidylyltransferase</fullName>
        <ecNumber evidence="6">2.7.7.41</ecNumber>
    </recommendedName>
    <alternativeName>
        <fullName evidence="20">CDP-DAG synthase</fullName>
    </alternativeName>
    <alternativeName>
        <fullName evidence="22">CDP-DG synthase</fullName>
    </alternativeName>
    <alternativeName>
        <fullName evidence="18">CDP-diacylglycerol synthase</fullName>
    </alternativeName>
    <alternativeName>
        <fullName evidence="21">CDP-diglyceride pyrophosphorylase</fullName>
    </alternativeName>
    <alternativeName>
        <fullName evidence="23">CDP-diglyceride synthase</fullName>
    </alternativeName>
    <alternativeName>
        <fullName evidence="19">CTP:phosphatidate cytidylyltransferase</fullName>
    </alternativeName>
</protein>
<feature type="transmembrane region" description="Helical" evidence="24">
    <location>
        <begin position="107"/>
        <end position="129"/>
    </location>
</feature>
<dbReference type="OrthoDB" id="9799199at2"/>
<keyword evidence="8" id="KW-1003">Cell membrane</keyword>
<proteinExistence type="inferred from homology"/>
<keyword evidence="9" id="KW-0444">Lipid biosynthesis</keyword>
<dbReference type="GO" id="GO:0016024">
    <property type="term" value="P:CDP-diacylglycerol biosynthetic process"/>
    <property type="evidence" value="ECO:0007669"/>
    <property type="project" value="TreeGrafter"/>
</dbReference>
<comment type="pathway">
    <text evidence="4">Lipid metabolism.</text>
</comment>
<evidence type="ECO:0000256" key="22">
    <source>
        <dbReference type="ARBA" id="ARBA00032743"/>
    </source>
</evidence>
<gene>
    <name evidence="25" type="ORF">AXK12_01545</name>
</gene>
<evidence type="ECO:0000256" key="1">
    <source>
        <dbReference type="ARBA" id="ARBA00001698"/>
    </source>
</evidence>
<keyword evidence="15 24" id="KW-0472">Membrane</keyword>
<keyword evidence="11 24" id="KW-0812">Transmembrane</keyword>
<comment type="pathway">
    <text evidence="3">Phospholipid metabolism; CDP-diacylglycerol biosynthesis; CDP-diacylglycerol from sn-glycerol 3-phosphate: step 3/3.</text>
</comment>